<dbReference type="PROSITE" id="PS51746">
    <property type="entry name" value="PPM_2"/>
    <property type="match status" value="1"/>
</dbReference>
<dbReference type="PANTHER" id="PTHR13832:SF803">
    <property type="entry name" value="PROTEIN PHOSPHATASE 1G"/>
    <property type="match status" value="1"/>
</dbReference>
<evidence type="ECO:0000256" key="3">
    <source>
        <dbReference type="ARBA" id="ARBA00006702"/>
    </source>
</evidence>
<gene>
    <name evidence="15" type="ORF">TrLO_g4055</name>
</gene>
<dbReference type="GO" id="GO:0046872">
    <property type="term" value="F:metal ion binding"/>
    <property type="evidence" value="ECO:0007669"/>
    <property type="project" value="UniProtKB-KW"/>
</dbReference>
<keyword evidence="9" id="KW-0464">Manganese</keyword>
<dbReference type="InterPro" id="IPR001932">
    <property type="entry name" value="PPM-type_phosphatase-like_dom"/>
</dbReference>
<dbReference type="Gene3D" id="3.60.40.10">
    <property type="entry name" value="PPM-type phosphatase domain"/>
    <property type="match status" value="2"/>
</dbReference>
<dbReference type="InterPro" id="IPR000222">
    <property type="entry name" value="PP2C_BS"/>
</dbReference>
<dbReference type="SUPFAM" id="SSF81606">
    <property type="entry name" value="PP2C-like"/>
    <property type="match status" value="1"/>
</dbReference>
<dbReference type="EC" id="3.1.3.16" evidence="4"/>
<dbReference type="CDD" id="cd00143">
    <property type="entry name" value="PP2Cc"/>
    <property type="match status" value="1"/>
</dbReference>
<comment type="caution">
    <text evidence="15">The sequence shown here is derived from an EMBL/GenBank/DDBJ whole genome shotgun (WGS) entry which is preliminary data.</text>
</comment>
<proteinExistence type="inferred from homology"/>
<comment type="catalytic activity">
    <reaction evidence="10">
        <text>O-phospho-L-seryl-[protein] + H2O = L-seryl-[protein] + phosphate</text>
        <dbReference type="Rhea" id="RHEA:20629"/>
        <dbReference type="Rhea" id="RHEA-COMP:9863"/>
        <dbReference type="Rhea" id="RHEA-COMP:11604"/>
        <dbReference type="ChEBI" id="CHEBI:15377"/>
        <dbReference type="ChEBI" id="CHEBI:29999"/>
        <dbReference type="ChEBI" id="CHEBI:43474"/>
        <dbReference type="ChEBI" id="CHEBI:83421"/>
        <dbReference type="EC" id="3.1.3.16"/>
    </reaction>
</comment>
<dbReference type="EMBL" id="BRXW01000918">
    <property type="protein sequence ID" value="GMH79473.1"/>
    <property type="molecule type" value="Genomic_DNA"/>
</dbReference>
<dbReference type="PROSITE" id="PS01032">
    <property type="entry name" value="PPM_1"/>
    <property type="match status" value="1"/>
</dbReference>
<feature type="region of interest" description="Disordered" evidence="13">
    <location>
        <begin position="117"/>
        <end position="146"/>
    </location>
</feature>
<evidence type="ECO:0000256" key="11">
    <source>
        <dbReference type="ARBA" id="ARBA00048336"/>
    </source>
</evidence>
<dbReference type="OrthoDB" id="10264738at2759"/>
<sequence length="425" mass="46390">MGAYLSSPSLTKETSSGTCPNPTNKSSIVTWSATSMQGWRKTMEDAHITTTSCPSTSGTNDTMVFSVFDGHGGSEVALFCEKHFVEELVKRKEWKEGDVGKSLVETFHKLDEMVDSSEYREELSRLTNGNKNKPQGGAGEEGDGEERISTANAIDLFQKLLTMSKDKEGKEDDDETSKDKAEAPSTLLPSETSAPPSETSSFSPAPPSVGRQRVLSTSVSGINPRTGRQECLLPDHPVHAGCTSVVVVVNGTTITVANAGDSRAVMMRKDDEVFPLSYDHKPSDEIESTRINGAGGFVNQFGRVNGNLNLSRSIGDLKYKQNVEVAREQQMITAEPDLITVEMLPDDEFIVVGCDGIWDCLTNEECCQFVKTRIDEMTPAKIIEECLDTIVSEDPRATQGIGGDNMSLLLIDLRSETREVNKKKD</sequence>
<evidence type="ECO:0000256" key="1">
    <source>
        <dbReference type="ARBA" id="ARBA00001936"/>
    </source>
</evidence>
<evidence type="ECO:0000256" key="10">
    <source>
        <dbReference type="ARBA" id="ARBA00047761"/>
    </source>
</evidence>
<evidence type="ECO:0000256" key="9">
    <source>
        <dbReference type="ARBA" id="ARBA00023211"/>
    </source>
</evidence>
<evidence type="ECO:0000256" key="7">
    <source>
        <dbReference type="ARBA" id="ARBA00022842"/>
    </source>
</evidence>
<organism evidence="15 16">
    <name type="scientific">Triparma laevis f. longispina</name>
    <dbReference type="NCBI Taxonomy" id="1714387"/>
    <lineage>
        <taxon>Eukaryota</taxon>
        <taxon>Sar</taxon>
        <taxon>Stramenopiles</taxon>
        <taxon>Ochrophyta</taxon>
        <taxon>Bolidophyceae</taxon>
        <taxon>Parmales</taxon>
        <taxon>Triparmaceae</taxon>
        <taxon>Triparma</taxon>
    </lineage>
</organism>
<keyword evidence="7" id="KW-0460">Magnesium</keyword>
<dbReference type="GO" id="GO:0004722">
    <property type="term" value="F:protein serine/threonine phosphatase activity"/>
    <property type="evidence" value="ECO:0007669"/>
    <property type="project" value="UniProtKB-EC"/>
</dbReference>
<evidence type="ECO:0000259" key="14">
    <source>
        <dbReference type="PROSITE" id="PS51746"/>
    </source>
</evidence>
<keyword evidence="16" id="KW-1185">Reference proteome</keyword>
<keyword evidence="8 12" id="KW-0904">Protein phosphatase</keyword>
<comment type="cofactor">
    <cofactor evidence="1">
        <name>Mn(2+)</name>
        <dbReference type="ChEBI" id="CHEBI:29035"/>
    </cofactor>
</comment>
<feature type="compositionally biased region" description="Low complexity" evidence="13">
    <location>
        <begin position="184"/>
        <end position="203"/>
    </location>
</feature>
<keyword evidence="5" id="KW-0479">Metal-binding</keyword>
<evidence type="ECO:0000256" key="13">
    <source>
        <dbReference type="SAM" id="MobiDB-lite"/>
    </source>
</evidence>
<feature type="region of interest" description="Disordered" evidence="13">
    <location>
        <begin position="1"/>
        <end position="27"/>
    </location>
</feature>
<dbReference type="PANTHER" id="PTHR13832">
    <property type="entry name" value="PROTEIN PHOSPHATASE 2C"/>
    <property type="match status" value="1"/>
</dbReference>
<feature type="compositionally biased region" description="Polar residues" evidence="13">
    <location>
        <begin position="214"/>
        <end position="223"/>
    </location>
</feature>
<evidence type="ECO:0000256" key="6">
    <source>
        <dbReference type="ARBA" id="ARBA00022801"/>
    </source>
</evidence>
<comment type="subcellular location">
    <subcellularLocation>
        <location evidence="2">Membrane</location>
        <topology evidence="2">Peripheral membrane protein</topology>
    </subcellularLocation>
</comment>
<reference evidence="16" key="1">
    <citation type="journal article" date="2023" name="Commun. Biol.">
        <title>Genome analysis of Parmales, the sister group of diatoms, reveals the evolutionary specialization of diatoms from phago-mixotrophs to photoautotrophs.</title>
        <authorList>
            <person name="Ban H."/>
            <person name="Sato S."/>
            <person name="Yoshikawa S."/>
            <person name="Yamada K."/>
            <person name="Nakamura Y."/>
            <person name="Ichinomiya M."/>
            <person name="Sato N."/>
            <person name="Blanc-Mathieu R."/>
            <person name="Endo H."/>
            <person name="Kuwata A."/>
            <person name="Ogata H."/>
        </authorList>
    </citation>
    <scope>NUCLEOTIDE SEQUENCE [LARGE SCALE GENOMIC DNA]</scope>
    <source>
        <strain evidence="16">NIES 3700</strain>
    </source>
</reference>
<dbReference type="GO" id="GO:0016020">
    <property type="term" value="C:membrane"/>
    <property type="evidence" value="ECO:0007669"/>
    <property type="project" value="UniProtKB-SubCell"/>
</dbReference>
<feature type="region of interest" description="Disordered" evidence="13">
    <location>
        <begin position="166"/>
        <end position="225"/>
    </location>
</feature>
<evidence type="ECO:0000256" key="2">
    <source>
        <dbReference type="ARBA" id="ARBA00004170"/>
    </source>
</evidence>
<dbReference type="InterPro" id="IPR015655">
    <property type="entry name" value="PP2C"/>
</dbReference>
<comment type="similarity">
    <text evidence="3 12">Belongs to the PP2C family.</text>
</comment>
<dbReference type="Proteomes" id="UP001165122">
    <property type="component" value="Unassembled WGS sequence"/>
</dbReference>
<comment type="catalytic activity">
    <reaction evidence="11">
        <text>O-phospho-L-threonyl-[protein] + H2O = L-threonyl-[protein] + phosphate</text>
        <dbReference type="Rhea" id="RHEA:47004"/>
        <dbReference type="Rhea" id="RHEA-COMP:11060"/>
        <dbReference type="Rhea" id="RHEA-COMP:11605"/>
        <dbReference type="ChEBI" id="CHEBI:15377"/>
        <dbReference type="ChEBI" id="CHEBI:30013"/>
        <dbReference type="ChEBI" id="CHEBI:43474"/>
        <dbReference type="ChEBI" id="CHEBI:61977"/>
        <dbReference type="EC" id="3.1.3.16"/>
    </reaction>
</comment>
<evidence type="ECO:0000313" key="16">
    <source>
        <dbReference type="Proteomes" id="UP001165122"/>
    </source>
</evidence>
<name>A0A9W7EHU8_9STRA</name>
<dbReference type="Pfam" id="PF00481">
    <property type="entry name" value="PP2C"/>
    <property type="match status" value="2"/>
</dbReference>
<keyword evidence="6 12" id="KW-0378">Hydrolase</keyword>
<dbReference type="AlphaFoldDB" id="A0A9W7EHU8"/>
<dbReference type="SMART" id="SM00332">
    <property type="entry name" value="PP2Cc"/>
    <property type="match status" value="1"/>
</dbReference>
<dbReference type="InterPro" id="IPR036457">
    <property type="entry name" value="PPM-type-like_dom_sf"/>
</dbReference>
<accession>A0A9W7EHU8</accession>
<evidence type="ECO:0000256" key="8">
    <source>
        <dbReference type="ARBA" id="ARBA00022912"/>
    </source>
</evidence>
<evidence type="ECO:0000313" key="15">
    <source>
        <dbReference type="EMBL" id="GMH79473.1"/>
    </source>
</evidence>
<evidence type="ECO:0000256" key="12">
    <source>
        <dbReference type="RuleBase" id="RU003465"/>
    </source>
</evidence>
<protein>
    <recommendedName>
        <fullName evidence="4">protein-serine/threonine phosphatase</fullName>
        <ecNumber evidence="4">3.1.3.16</ecNumber>
    </recommendedName>
</protein>
<evidence type="ECO:0000256" key="5">
    <source>
        <dbReference type="ARBA" id="ARBA00022723"/>
    </source>
</evidence>
<feature type="domain" description="PPM-type phosphatase" evidence="14">
    <location>
        <begin position="30"/>
        <end position="413"/>
    </location>
</feature>
<evidence type="ECO:0000256" key="4">
    <source>
        <dbReference type="ARBA" id="ARBA00013081"/>
    </source>
</evidence>